<reference evidence="3" key="1">
    <citation type="submission" date="2020-11" db="EMBL/GenBank/DDBJ databases">
        <authorList>
            <consortium name="DOE Joint Genome Institute"/>
            <person name="Ahrendt S."/>
            <person name="Riley R."/>
            <person name="Andreopoulos W."/>
            <person name="LaButti K."/>
            <person name="Pangilinan J."/>
            <person name="Ruiz-duenas F.J."/>
            <person name="Barrasa J.M."/>
            <person name="Sanchez-Garcia M."/>
            <person name="Camarero S."/>
            <person name="Miyauchi S."/>
            <person name="Serrano A."/>
            <person name="Linde D."/>
            <person name="Babiker R."/>
            <person name="Drula E."/>
            <person name="Ayuso-Fernandez I."/>
            <person name="Pacheco R."/>
            <person name="Padilla G."/>
            <person name="Ferreira P."/>
            <person name="Barriuso J."/>
            <person name="Kellner H."/>
            <person name="Castanera R."/>
            <person name="Alfaro M."/>
            <person name="Ramirez L."/>
            <person name="Pisabarro A.G."/>
            <person name="Kuo A."/>
            <person name="Tritt A."/>
            <person name="Lipzen A."/>
            <person name="He G."/>
            <person name="Yan M."/>
            <person name="Ng V."/>
            <person name="Cullen D."/>
            <person name="Martin F."/>
            <person name="Rosso M.-N."/>
            <person name="Henrissat B."/>
            <person name="Hibbett D."/>
            <person name="Martinez A.T."/>
            <person name="Grigoriev I.V."/>
        </authorList>
    </citation>
    <scope>NUCLEOTIDE SEQUENCE</scope>
    <source>
        <strain evidence="3">AH 44721</strain>
    </source>
</reference>
<dbReference type="AlphaFoldDB" id="A0A9P5TQ97"/>
<feature type="compositionally biased region" description="Polar residues" evidence="1">
    <location>
        <begin position="163"/>
        <end position="176"/>
    </location>
</feature>
<feature type="compositionally biased region" description="Basic and acidic residues" evidence="1">
    <location>
        <begin position="288"/>
        <end position="315"/>
    </location>
</feature>
<dbReference type="Proteomes" id="UP000724874">
    <property type="component" value="Unassembled WGS sequence"/>
</dbReference>
<feature type="region of interest" description="Disordered" evidence="1">
    <location>
        <begin position="161"/>
        <end position="180"/>
    </location>
</feature>
<dbReference type="SMART" id="SM00582">
    <property type="entry name" value="RPR"/>
    <property type="match status" value="1"/>
</dbReference>
<dbReference type="Pfam" id="PF04818">
    <property type="entry name" value="CID"/>
    <property type="match status" value="1"/>
</dbReference>
<feature type="compositionally biased region" description="Polar residues" evidence="1">
    <location>
        <begin position="259"/>
        <end position="274"/>
    </location>
</feature>
<dbReference type="OrthoDB" id="79367at2759"/>
<evidence type="ECO:0000259" key="2">
    <source>
        <dbReference type="PROSITE" id="PS51391"/>
    </source>
</evidence>
<feature type="compositionally biased region" description="Basic residues" evidence="1">
    <location>
        <begin position="316"/>
        <end position="325"/>
    </location>
</feature>
<dbReference type="SUPFAM" id="SSF48464">
    <property type="entry name" value="ENTH/VHS domain"/>
    <property type="match status" value="1"/>
</dbReference>
<evidence type="ECO:0000256" key="1">
    <source>
        <dbReference type="SAM" id="MobiDB-lite"/>
    </source>
</evidence>
<dbReference type="EMBL" id="JADNYJ010000019">
    <property type="protein sequence ID" value="KAF8906257.1"/>
    <property type="molecule type" value="Genomic_DNA"/>
</dbReference>
<dbReference type="InterPro" id="IPR006569">
    <property type="entry name" value="CID_dom"/>
</dbReference>
<feature type="region of interest" description="Disordered" evidence="1">
    <location>
        <begin position="259"/>
        <end position="462"/>
    </location>
</feature>
<dbReference type="InterPro" id="IPR008942">
    <property type="entry name" value="ENTH_VHS"/>
</dbReference>
<comment type="caution">
    <text evidence="3">The sequence shown here is derived from an EMBL/GenBank/DDBJ whole genome shotgun (WGS) entry which is preliminary data.</text>
</comment>
<sequence length="657" mass="70891">QEFETVLKELVNSKRLSASKMTRLTDIAMKNMEHDTQLVSILYRTHKSLSTTSAKVSSLYIFDALSRAAKHHSTKHNLTGDAFTQPGNSASFLFKVGGVVEGLFQDMIATGSTEAKEKTKKILDIWVKGNTFPSSILSQLSDVLKGTEKVPDLKAALTADPRVSSQVNHTTTTPLPQNAPVAGLDPQAALLALLTQAAASTTIVPASLFPQIATNIGSPPPQLDAAQLAVIQQLAHTAASVPSVSQSLSAPQSVNVQNFPSSSGVNGSSHTPSLPSGFRNEPQTLAKNEQRHNGYLSPEREIRPDPHFDDSDNMRGRYRGGYKVRGRGDRFSGRNWDVRDRDRDRYRDSDRDHSPPRSSRGGRSRSRSPPSRYGGRRDSRNYSPPRRSYAAGPYLGQRPTRESEPGKDEFGRDIRLGSPTSNSVVDDKSPPASQKSTVAHSPSPISPRSPMAPKNIPDLNHDQTNVSSLVANTSTSRPSASVVTESVSNGPGMEGFDLSTFDYTSPASWEALGKMWQVTHGYLPSTEQLMQFIMASGAGQLTAAPDTTGQSFETNHWPGYRGRGKGRGGVFRGRGGMNGNGRAREPGGMDYDDSSQATDAIVLGGGMQSDNINHSTINGAQMDESQDFRLAPPSTAGRMQKVGDKWVFVRGVAVSSS</sequence>
<keyword evidence="4" id="KW-1185">Reference proteome</keyword>
<protein>
    <recommendedName>
        <fullName evidence="2">CID domain-containing protein</fullName>
    </recommendedName>
</protein>
<feature type="compositionally biased region" description="Basic and acidic residues" evidence="1">
    <location>
        <begin position="399"/>
        <end position="415"/>
    </location>
</feature>
<feature type="domain" description="CID" evidence="2">
    <location>
        <begin position="1"/>
        <end position="148"/>
    </location>
</feature>
<dbReference type="PROSITE" id="PS51391">
    <property type="entry name" value="CID"/>
    <property type="match status" value="1"/>
</dbReference>
<dbReference type="CDD" id="cd16984">
    <property type="entry name" value="CID_Nrd1_like"/>
    <property type="match status" value="1"/>
</dbReference>
<feature type="compositionally biased region" description="Polar residues" evidence="1">
    <location>
        <begin position="431"/>
        <end position="440"/>
    </location>
</feature>
<proteinExistence type="predicted"/>
<gene>
    <name evidence="3" type="ORF">CPB84DRAFT_1675769</name>
</gene>
<name>A0A9P5TQ97_GYMJU</name>
<feature type="non-terminal residue" evidence="3">
    <location>
        <position position="657"/>
    </location>
</feature>
<feature type="compositionally biased region" description="Gly residues" evidence="1">
    <location>
        <begin position="567"/>
        <end position="579"/>
    </location>
</feature>
<dbReference type="Gene3D" id="1.25.40.90">
    <property type="match status" value="1"/>
</dbReference>
<evidence type="ECO:0000313" key="3">
    <source>
        <dbReference type="EMBL" id="KAF8906257.1"/>
    </source>
</evidence>
<accession>A0A9P5TQ97</accession>
<feature type="region of interest" description="Disordered" evidence="1">
    <location>
        <begin position="552"/>
        <end position="592"/>
    </location>
</feature>
<feature type="compositionally biased region" description="Basic and acidic residues" evidence="1">
    <location>
        <begin position="326"/>
        <end position="355"/>
    </location>
</feature>
<evidence type="ECO:0000313" key="4">
    <source>
        <dbReference type="Proteomes" id="UP000724874"/>
    </source>
</evidence>
<organism evidence="3 4">
    <name type="scientific">Gymnopilus junonius</name>
    <name type="common">Spectacular rustgill mushroom</name>
    <name type="synonym">Gymnopilus spectabilis subsp. junonius</name>
    <dbReference type="NCBI Taxonomy" id="109634"/>
    <lineage>
        <taxon>Eukaryota</taxon>
        <taxon>Fungi</taxon>
        <taxon>Dikarya</taxon>
        <taxon>Basidiomycota</taxon>
        <taxon>Agaricomycotina</taxon>
        <taxon>Agaricomycetes</taxon>
        <taxon>Agaricomycetidae</taxon>
        <taxon>Agaricales</taxon>
        <taxon>Agaricineae</taxon>
        <taxon>Hymenogastraceae</taxon>
        <taxon>Gymnopilus</taxon>
    </lineage>
</organism>